<evidence type="ECO:0000256" key="2">
    <source>
        <dbReference type="ARBA" id="ARBA00001946"/>
    </source>
</evidence>
<dbReference type="GO" id="GO:0046872">
    <property type="term" value="F:metal ion binding"/>
    <property type="evidence" value="ECO:0007669"/>
    <property type="project" value="UniProtKB-KW"/>
</dbReference>
<organism evidence="8 9">
    <name type="scientific">Ochrobactrum quorumnocens</name>
    <dbReference type="NCBI Taxonomy" id="271865"/>
    <lineage>
        <taxon>Bacteria</taxon>
        <taxon>Pseudomonadati</taxon>
        <taxon>Pseudomonadota</taxon>
        <taxon>Alphaproteobacteria</taxon>
        <taxon>Hyphomicrobiales</taxon>
        <taxon>Brucellaceae</taxon>
        <taxon>Brucella/Ochrobactrum group</taxon>
        <taxon>Ochrobactrum</taxon>
    </lineage>
</organism>
<comment type="cofactor">
    <cofactor evidence="2">
        <name>Mg(2+)</name>
        <dbReference type="ChEBI" id="CHEBI:18420"/>
    </cofactor>
</comment>
<dbReference type="PANTHER" id="PTHR43275">
    <property type="entry name" value="D-MALATE DEHYDROGENASE [DECARBOXYLATING]"/>
    <property type="match status" value="1"/>
</dbReference>
<sequence length="109" mass="11200">MVGDISSDLGAAIQAGLGFGASANINPDRSAPSMFESVYGSPLDIAHLGIANPIAAIWSRAMMLEDIVEFDAAGRVTAAIDRTTARVVGVMPGNDKIEVIADAILSALD</sequence>
<evidence type="ECO:0000256" key="4">
    <source>
        <dbReference type="ARBA" id="ARBA00023002"/>
    </source>
</evidence>
<keyword evidence="6" id="KW-0464">Manganese</keyword>
<evidence type="ECO:0000256" key="6">
    <source>
        <dbReference type="ARBA" id="ARBA00023211"/>
    </source>
</evidence>
<dbReference type="AlphaFoldDB" id="A0A248ULS8"/>
<accession>A0A248ULS8</accession>
<evidence type="ECO:0000313" key="9">
    <source>
        <dbReference type="Proteomes" id="UP000215256"/>
    </source>
</evidence>
<keyword evidence="8" id="KW-0614">Plasmid</keyword>
<reference evidence="8 9" key="1">
    <citation type="submission" date="2017-07" db="EMBL/GenBank/DDBJ databases">
        <title>Phylogenetic study on the rhizospheric bacterium Ochrobactrum sp. A44.</title>
        <authorList>
            <person name="Krzyzanowska D.M."/>
            <person name="Ossowicki A."/>
            <person name="Rajewska M."/>
            <person name="Maciag T."/>
            <person name="Kaczynski Z."/>
            <person name="Czerwicka M."/>
            <person name="Jafra S."/>
        </authorList>
    </citation>
    <scope>NUCLEOTIDE SEQUENCE [LARGE SCALE GENOMIC DNA]</scope>
    <source>
        <strain evidence="8 9">A44</strain>
        <plasmid evidence="8 9">unnamed1</plasmid>
    </source>
</reference>
<dbReference type="KEGG" id="och:CES85_3008"/>
<evidence type="ECO:0000256" key="3">
    <source>
        <dbReference type="ARBA" id="ARBA00022723"/>
    </source>
</evidence>
<dbReference type="Proteomes" id="UP000215256">
    <property type="component" value="Plasmid unnamed1"/>
</dbReference>
<proteinExistence type="predicted"/>
<protein>
    <submittedName>
        <fullName evidence="8">Isocitrate/isopropylmalate dehydrogenase family protein</fullName>
    </submittedName>
</protein>
<dbReference type="InterPro" id="IPR024084">
    <property type="entry name" value="IsoPropMal-DH-like_dom"/>
</dbReference>
<name>A0A248ULS8_9HYPH</name>
<dbReference type="Gene3D" id="3.40.718.10">
    <property type="entry name" value="Isopropylmalate Dehydrogenase"/>
    <property type="match status" value="1"/>
</dbReference>
<dbReference type="GO" id="GO:0016491">
    <property type="term" value="F:oxidoreductase activity"/>
    <property type="evidence" value="ECO:0007669"/>
    <property type="project" value="UniProtKB-KW"/>
</dbReference>
<keyword evidence="5" id="KW-0520">NAD</keyword>
<evidence type="ECO:0000256" key="5">
    <source>
        <dbReference type="ARBA" id="ARBA00023027"/>
    </source>
</evidence>
<geneLocation type="plasmid" evidence="8 9">
    <name>unnamed1</name>
</geneLocation>
<feature type="domain" description="Isopropylmalate dehydrogenase-like" evidence="7">
    <location>
        <begin position="1"/>
        <end position="85"/>
    </location>
</feature>
<evidence type="ECO:0000256" key="1">
    <source>
        <dbReference type="ARBA" id="ARBA00001936"/>
    </source>
</evidence>
<dbReference type="SUPFAM" id="SSF53659">
    <property type="entry name" value="Isocitrate/Isopropylmalate dehydrogenase-like"/>
    <property type="match status" value="1"/>
</dbReference>
<comment type="cofactor">
    <cofactor evidence="1">
        <name>Mn(2+)</name>
        <dbReference type="ChEBI" id="CHEBI:29035"/>
    </cofactor>
</comment>
<dbReference type="EMBL" id="CP022605">
    <property type="protein sequence ID" value="ASV87817.1"/>
    <property type="molecule type" value="Genomic_DNA"/>
</dbReference>
<evidence type="ECO:0000259" key="7">
    <source>
        <dbReference type="Pfam" id="PF00180"/>
    </source>
</evidence>
<gene>
    <name evidence="8" type="ORF">CES85_3008</name>
</gene>
<dbReference type="PANTHER" id="PTHR43275:SF1">
    <property type="entry name" value="D-MALATE DEHYDROGENASE [DECARBOXYLATING]"/>
    <property type="match status" value="1"/>
</dbReference>
<dbReference type="Pfam" id="PF00180">
    <property type="entry name" value="Iso_dh"/>
    <property type="match status" value="1"/>
</dbReference>
<keyword evidence="4" id="KW-0560">Oxidoreductase</keyword>
<dbReference type="InterPro" id="IPR050501">
    <property type="entry name" value="ICDH/IPMDH"/>
</dbReference>
<evidence type="ECO:0000313" key="8">
    <source>
        <dbReference type="EMBL" id="ASV87817.1"/>
    </source>
</evidence>
<keyword evidence="3" id="KW-0479">Metal-binding</keyword>